<proteinExistence type="predicted"/>
<feature type="signal peptide" evidence="1">
    <location>
        <begin position="1"/>
        <end position="19"/>
    </location>
</feature>
<evidence type="ECO:0000256" key="1">
    <source>
        <dbReference type="SAM" id="SignalP"/>
    </source>
</evidence>
<evidence type="ECO:0000313" key="2">
    <source>
        <dbReference type="EMBL" id="OAA63090.1"/>
    </source>
</evidence>
<dbReference type="OrthoDB" id="3225429at2759"/>
<keyword evidence="3" id="KW-1185">Reference proteome</keyword>
<organism evidence="2 3">
    <name type="scientific">Cordyceps fumosorosea (strain ARSEF 2679)</name>
    <name type="common">Isaria fumosorosea</name>
    <dbReference type="NCBI Taxonomy" id="1081104"/>
    <lineage>
        <taxon>Eukaryota</taxon>
        <taxon>Fungi</taxon>
        <taxon>Dikarya</taxon>
        <taxon>Ascomycota</taxon>
        <taxon>Pezizomycotina</taxon>
        <taxon>Sordariomycetes</taxon>
        <taxon>Hypocreomycetidae</taxon>
        <taxon>Hypocreales</taxon>
        <taxon>Cordycipitaceae</taxon>
        <taxon>Cordyceps</taxon>
    </lineage>
</organism>
<keyword evidence="1" id="KW-0732">Signal</keyword>
<accession>A0A167VXJ2</accession>
<dbReference type="RefSeq" id="XP_018704297.1">
    <property type="nucleotide sequence ID" value="XM_018848571.1"/>
</dbReference>
<dbReference type="EMBL" id="AZHB01000011">
    <property type="protein sequence ID" value="OAA63090.1"/>
    <property type="molecule type" value="Genomic_DNA"/>
</dbReference>
<feature type="chain" id="PRO_5007893689" evidence="1">
    <location>
        <begin position="20"/>
        <end position="196"/>
    </location>
</feature>
<dbReference type="AlphaFoldDB" id="A0A167VXJ2"/>
<protein>
    <submittedName>
        <fullName evidence="2">Uncharacterized protein</fullName>
    </submittedName>
</protein>
<dbReference type="Proteomes" id="UP000076744">
    <property type="component" value="Unassembled WGS sequence"/>
</dbReference>
<reference evidence="2 3" key="1">
    <citation type="journal article" date="2016" name="Genome Biol. Evol.">
        <title>Divergent and convergent evolution of fungal pathogenicity.</title>
        <authorList>
            <person name="Shang Y."/>
            <person name="Xiao G."/>
            <person name="Zheng P."/>
            <person name="Cen K."/>
            <person name="Zhan S."/>
            <person name="Wang C."/>
        </authorList>
    </citation>
    <scope>NUCLEOTIDE SEQUENCE [LARGE SCALE GENOMIC DNA]</scope>
    <source>
        <strain evidence="2 3">ARSEF 2679</strain>
    </source>
</reference>
<evidence type="ECO:0000313" key="3">
    <source>
        <dbReference type="Proteomes" id="UP000076744"/>
    </source>
</evidence>
<comment type="caution">
    <text evidence="2">The sequence shown here is derived from an EMBL/GenBank/DDBJ whole genome shotgun (WGS) entry which is preliminary data.</text>
</comment>
<dbReference type="GeneID" id="30021258"/>
<gene>
    <name evidence="2" type="ORF">ISF_04966</name>
</gene>
<name>A0A167VXJ2_CORFA</name>
<sequence>MYTIATLACALGLAVSVQASPLVGRESGDVANDWDRPGCAEARRHLCSRQGALCAHKNLDALVNEHARGQLIALVTFGDPVSVWSDTLRFPRAAGQRGAALDWPRSPRAFVDKLEAVWREYSDADLDGAQKAAMGDLVVQLTGQAKSRIWKLGKDILAGHICRWMLMPQHFVCGLGQHAMTARATEDVARIFQQSK</sequence>